<keyword evidence="4" id="KW-0472">Membrane</keyword>
<dbReference type="InterPro" id="IPR002110">
    <property type="entry name" value="Ankyrin_rpt"/>
</dbReference>
<evidence type="ECO:0000256" key="1">
    <source>
        <dbReference type="ARBA" id="ARBA00022737"/>
    </source>
</evidence>
<feature type="transmembrane region" description="Helical" evidence="4">
    <location>
        <begin position="301"/>
        <end position="320"/>
    </location>
</feature>
<keyword evidence="2 3" id="KW-0040">ANK repeat</keyword>
<keyword evidence="4" id="KW-1133">Transmembrane helix</keyword>
<reference evidence="5 6" key="1">
    <citation type="journal article" date="2014" name="PLoS ONE">
        <title>Global Analysis of Gene Expression Profiles in Physic Nut (Jatropha curcas L.) Seedlings Exposed to Salt Stress.</title>
        <authorList>
            <person name="Zhang L."/>
            <person name="Zhang C."/>
            <person name="Wu P."/>
            <person name="Chen Y."/>
            <person name="Li M."/>
            <person name="Jiang H."/>
            <person name="Wu G."/>
        </authorList>
    </citation>
    <scope>NUCLEOTIDE SEQUENCE [LARGE SCALE GENOMIC DNA]</scope>
    <source>
        <strain evidence="6">cv. GZQX0401</strain>
        <tissue evidence="5">Young leaves</tissue>
    </source>
</reference>
<dbReference type="PROSITE" id="PS50088">
    <property type="entry name" value="ANK_REPEAT"/>
    <property type="match status" value="4"/>
</dbReference>
<dbReference type="PANTHER" id="PTHR24186">
    <property type="entry name" value="PROTEIN PHOSPHATASE 1 REGULATORY SUBUNIT"/>
    <property type="match status" value="1"/>
</dbReference>
<feature type="transmembrane region" description="Helical" evidence="4">
    <location>
        <begin position="395"/>
        <end position="415"/>
    </location>
</feature>
<keyword evidence="4" id="KW-0812">Transmembrane</keyword>
<dbReference type="Pfam" id="PF12796">
    <property type="entry name" value="Ank_2"/>
    <property type="match status" value="2"/>
</dbReference>
<dbReference type="EMBL" id="KK914233">
    <property type="protein sequence ID" value="KDP45186.1"/>
    <property type="molecule type" value="Genomic_DNA"/>
</dbReference>
<feature type="repeat" description="ANK" evidence="3">
    <location>
        <begin position="69"/>
        <end position="101"/>
    </location>
</feature>
<evidence type="ECO:0000313" key="6">
    <source>
        <dbReference type="Proteomes" id="UP000027138"/>
    </source>
</evidence>
<dbReference type="OrthoDB" id="674805at2759"/>
<dbReference type="SMART" id="SM00248">
    <property type="entry name" value="ANK"/>
    <property type="match status" value="5"/>
</dbReference>
<evidence type="ECO:0000313" key="5">
    <source>
        <dbReference type="EMBL" id="KDP45186.1"/>
    </source>
</evidence>
<evidence type="ECO:0000256" key="2">
    <source>
        <dbReference type="ARBA" id="ARBA00023043"/>
    </source>
</evidence>
<feature type="repeat" description="ANK" evidence="3">
    <location>
        <begin position="177"/>
        <end position="198"/>
    </location>
</feature>
<dbReference type="PANTHER" id="PTHR24186:SF38">
    <property type="entry name" value="ANKYRIN REPEAT FAMILY PROTEIN"/>
    <property type="match status" value="1"/>
</dbReference>
<organism evidence="5 6">
    <name type="scientific">Jatropha curcas</name>
    <name type="common">Barbados nut</name>
    <dbReference type="NCBI Taxonomy" id="180498"/>
    <lineage>
        <taxon>Eukaryota</taxon>
        <taxon>Viridiplantae</taxon>
        <taxon>Streptophyta</taxon>
        <taxon>Embryophyta</taxon>
        <taxon>Tracheophyta</taxon>
        <taxon>Spermatophyta</taxon>
        <taxon>Magnoliopsida</taxon>
        <taxon>eudicotyledons</taxon>
        <taxon>Gunneridae</taxon>
        <taxon>Pentapetalae</taxon>
        <taxon>rosids</taxon>
        <taxon>fabids</taxon>
        <taxon>Malpighiales</taxon>
        <taxon>Euphorbiaceae</taxon>
        <taxon>Crotonoideae</taxon>
        <taxon>Jatropheae</taxon>
        <taxon>Jatropha</taxon>
    </lineage>
</organism>
<sequence>MDQRLYTASCNGDIGALCELLEQDPLILHDDILTPSDTALHIATKLGHADFAKMVMNRNPELATELNHKGFSPIHLAATKGYSQIVADLLNINSKLCFLKDWDGRTPLHCAAIKGRQVVMEQLLSCCRKAAKELTHKEETVLHLAVKSNQCEVVKSLLSLLTHNNLVDDLVNCVDQDGNTILHLATERKQVQIIKILLTETKVNVTAENANGETALKITKLSTSEGDDRIIKKMLYEVQERKSPEEQIVVVDSLQSRAELAKNTTMKVENLEEDAITTTVNSENPSEILTRLERRFESVKNGIIILASMCAAFSFAAVVSPPGGFWQDWPSINITNITQIAKTENLTNSMFFNPLHTWPKKIQFLKPHLDLSSPNLYNPGKAMNIALASYDFVRFLYSDALCFTSSLVTIVLIIITPALGHFRSTLISFMTLIIVGSSMYLYYCVLALIANEQFAGWAFKVFGTQFFCLLFWTICSLITFYLYKGVLNLLRIIVKRCLRLMLLF</sequence>
<dbReference type="InterPro" id="IPR036770">
    <property type="entry name" value="Ankyrin_rpt-contain_sf"/>
</dbReference>
<protein>
    <submittedName>
        <fullName evidence="5">Uncharacterized protein</fullName>
    </submittedName>
</protein>
<gene>
    <name evidence="5" type="ORF">JCGZ_15051</name>
</gene>
<keyword evidence="6" id="KW-1185">Reference proteome</keyword>
<evidence type="ECO:0000256" key="3">
    <source>
        <dbReference type="PROSITE-ProRule" id="PRU00023"/>
    </source>
</evidence>
<dbReference type="PROSITE" id="PS50297">
    <property type="entry name" value="ANK_REP_REGION"/>
    <property type="match status" value="3"/>
</dbReference>
<dbReference type="Proteomes" id="UP000027138">
    <property type="component" value="Unassembled WGS sequence"/>
</dbReference>
<proteinExistence type="predicted"/>
<accession>A0A067L9Q8</accession>
<feature type="repeat" description="ANK" evidence="3">
    <location>
        <begin position="137"/>
        <end position="169"/>
    </location>
</feature>
<dbReference type="STRING" id="180498.A0A067L9Q8"/>
<dbReference type="SUPFAM" id="SSF48403">
    <property type="entry name" value="Ankyrin repeat"/>
    <property type="match status" value="1"/>
</dbReference>
<keyword evidence="1" id="KW-0677">Repeat</keyword>
<dbReference type="AlphaFoldDB" id="A0A067L9Q8"/>
<dbReference type="Gene3D" id="1.25.40.20">
    <property type="entry name" value="Ankyrin repeat-containing domain"/>
    <property type="match status" value="2"/>
</dbReference>
<feature type="repeat" description="ANK" evidence="3">
    <location>
        <begin position="103"/>
        <end position="125"/>
    </location>
</feature>
<name>A0A067L9Q8_JATCU</name>
<dbReference type="Pfam" id="PF00023">
    <property type="entry name" value="Ank"/>
    <property type="match status" value="1"/>
</dbReference>
<feature type="transmembrane region" description="Helical" evidence="4">
    <location>
        <begin position="427"/>
        <end position="450"/>
    </location>
</feature>
<feature type="transmembrane region" description="Helical" evidence="4">
    <location>
        <begin position="462"/>
        <end position="483"/>
    </location>
</feature>
<dbReference type="GO" id="GO:0005886">
    <property type="term" value="C:plasma membrane"/>
    <property type="evidence" value="ECO:0007669"/>
    <property type="project" value="TreeGrafter"/>
</dbReference>
<evidence type="ECO:0000256" key="4">
    <source>
        <dbReference type="SAM" id="Phobius"/>
    </source>
</evidence>